<evidence type="ECO:0000313" key="2">
    <source>
        <dbReference type="Proteomes" id="UP000307999"/>
    </source>
</evidence>
<comment type="caution">
    <text evidence="1">The sequence shown here is derived from an EMBL/GenBank/DDBJ whole genome shotgun (WGS) entry which is preliminary data.</text>
</comment>
<dbReference type="AlphaFoldDB" id="A0A4U1B5S7"/>
<proteinExistence type="predicted"/>
<sequence length="681" mass="75907">MMNINFEIQVNRFASYIRQEAPMKPVISSIHPRLKQLILFTSISILFAVSEAKGETVDQRMPEDSATSVQKGTPTIAELEANVKRDPLKQAYFGELHLHTSYSLDAYIFGNTMNDPFTAYRFALGEEVKLPTGMSKRISKPLDFAAVTDHGGGLGEYEICTNPKQEGYETQTCVGVRANDMKPYQDIFAGVAKIPAQRLKDICGEDGKRCEQAVAGPWQRTQQAAADFYQPGKFTTFVAWEFSAGAPEGKGGMMHRNVIFKSADVTDTVFGVFDGTGEELHAWLEQNCTDNCNVLTIPHNPNFYWGRLYWGKNSDGSEFTQEIVERRARMDRLVEIMQIKGNSECQNGIMTTDEECNFETVFEQCPKGENAGCSNEYAFVRNGLKFGLKQETKWGINPFKQGFVGATDNHNGTPSDTAEYDYKGHYATNDSTPKIRLGLEANPTAEAMGMSGDDDPTKLYNPGAITGVWAESNTREDIWDALYRKETFATSGTRAKVRVFAGYNFPANSHEQNNWVELGYENGVPQGGDLPAAKSGQTPKLVIWAMRDADSAPLAKVQVIKGWMDNDQNLHEYTYDVACSDGAVPDPDTHRCPDNGAQVDLKTCNISQDKGANTLAATWEDKDFSADQSAFYYVRVLENPVCRWSMYDAKAAEVAHPKELPETIKERVWSSPIWYDALKTN</sequence>
<name>A0A4U1B5S7_9GAMM</name>
<reference evidence="1 2" key="1">
    <citation type="submission" date="2019-04" db="EMBL/GenBank/DDBJ databases">
        <title>Thalassotalea guangxiensis sp. nov., isolated from sediment of the coastal wetland.</title>
        <authorList>
            <person name="Zheng S."/>
            <person name="Zhang D."/>
        </authorList>
    </citation>
    <scope>NUCLEOTIDE SEQUENCE [LARGE SCALE GENOMIC DNA]</scope>
    <source>
        <strain evidence="1 2">ZS-4</strain>
    </source>
</reference>
<dbReference type="OrthoDB" id="543560at2"/>
<keyword evidence="2" id="KW-1185">Reference proteome</keyword>
<protein>
    <submittedName>
        <fullName evidence="1">DUF3604 domain-containing protein</fullName>
    </submittedName>
</protein>
<dbReference type="EMBL" id="SWDB01000022">
    <property type="protein sequence ID" value="TKB45112.1"/>
    <property type="molecule type" value="Genomic_DNA"/>
</dbReference>
<dbReference type="Proteomes" id="UP000307999">
    <property type="component" value="Unassembled WGS sequence"/>
</dbReference>
<dbReference type="InterPro" id="IPR022028">
    <property type="entry name" value="DUF3604"/>
</dbReference>
<organism evidence="1 2">
    <name type="scientific">Thalassotalea mangrovi</name>
    <dbReference type="NCBI Taxonomy" id="2572245"/>
    <lineage>
        <taxon>Bacteria</taxon>
        <taxon>Pseudomonadati</taxon>
        <taxon>Pseudomonadota</taxon>
        <taxon>Gammaproteobacteria</taxon>
        <taxon>Alteromonadales</taxon>
        <taxon>Colwelliaceae</taxon>
        <taxon>Thalassotalea</taxon>
    </lineage>
</organism>
<accession>A0A4U1B5S7</accession>
<dbReference type="Pfam" id="PF12228">
    <property type="entry name" value="DUF3604"/>
    <property type="match status" value="1"/>
</dbReference>
<evidence type="ECO:0000313" key="1">
    <source>
        <dbReference type="EMBL" id="TKB45112.1"/>
    </source>
</evidence>
<gene>
    <name evidence="1" type="ORF">E8M12_09790</name>
</gene>